<accession>A0A397TWR3</accession>
<sequence length="67" mass="6934">MAELDILDTQGGIMIDTSQKGGIMIDTSQKEGLMVTIKECASGTVGGIVQVLVGQPLNTVKVVSNLS</sequence>
<dbReference type="Proteomes" id="UP000266673">
    <property type="component" value="Unassembled WGS sequence"/>
</dbReference>
<organism evidence="1 2">
    <name type="scientific">Gigaspora rosea</name>
    <dbReference type="NCBI Taxonomy" id="44941"/>
    <lineage>
        <taxon>Eukaryota</taxon>
        <taxon>Fungi</taxon>
        <taxon>Fungi incertae sedis</taxon>
        <taxon>Mucoromycota</taxon>
        <taxon>Glomeromycotina</taxon>
        <taxon>Glomeromycetes</taxon>
        <taxon>Diversisporales</taxon>
        <taxon>Gigasporaceae</taxon>
        <taxon>Gigaspora</taxon>
    </lineage>
</organism>
<evidence type="ECO:0000313" key="2">
    <source>
        <dbReference type="Proteomes" id="UP000266673"/>
    </source>
</evidence>
<evidence type="ECO:0000313" key="1">
    <source>
        <dbReference type="EMBL" id="RIB01177.1"/>
    </source>
</evidence>
<reference evidence="1 2" key="1">
    <citation type="submission" date="2018-06" db="EMBL/GenBank/DDBJ databases">
        <title>Comparative genomics reveals the genomic features of Rhizophagus irregularis, R. cerebriforme, R. diaphanum and Gigaspora rosea, and their symbiotic lifestyle signature.</title>
        <authorList>
            <person name="Morin E."/>
            <person name="San Clemente H."/>
            <person name="Chen E.C.H."/>
            <person name="De La Providencia I."/>
            <person name="Hainaut M."/>
            <person name="Kuo A."/>
            <person name="Kohler A."/>
            <person name="Murat C."/>
            <person name="Tang N."/>
            <person name="Roy S."/>
            <person name="Loubradou J."/>
            <person name="Henrissat B."/>
            <person name="Grigoriev I.V."/>
            <person name="Corradi N."/>
            <person name="Roux C."/>
            <person name="Martin F.M."/>
        </authorList>
    </citation>
    <scope>NUCLEOTIDE SEQUENCE [LARGE SCALE GENOMIC DNA]</scope>
    <source>
        <strain evidence="1 2">DAOM 194757</strain>
    </source>
</reference>
<dbReference type="OrthoDB" id="10365513at2759"/>
<dbReference type="EMBL" id="QKWP01003280">
    <property type="protein sequence ID" value="RIB01177.1"/>
    <property type="molecule type" value="Genomic_DNA"/>
</dbReference>
<dbReference type="AlphaFoldDB" id="A0A397TWR3"/>
<protein>
    <submittedName>
        <fullName evidence="1">Uncharacterized protein</fullName>
    </submittedName>
</protein>
<proteinExistence type="predicted"/>
<name>A0A397TWR3_9GLOM</name>
<comment type="caution">
    <text evidence="1">The sequence shown here is derived from an EMBL/GenBank/DDBJ whole genome shotgun (WGS) entry which is preliminary data.</text>
</comment>
<gene>
    <name evidence="1" type="ORF">C2G38_2231660</name>
</gene>
<keyword evidence="2" id="KW-1185">Reference proteome</keyword>